<dbReference type="SUPFAM" id="SSF55874">
    <property type="entry name" value="ATPase domain of HSP90 chaperone/DNA topoisomerase II/histidine kinase"/>
    <property type="match status" value="1"/>
</dbReference>
<dbReference type="InterPro" id="IPR029016">
    <property type="entry name" value="GAF-like_dom_sf"/>
</dbReference>
<feature type="domain" description="Histidine kinase/HSP90-like ATPase" evidence="6">
    <location>
        <begin position="463"/>
        <end position="560"/>
    </location>
</feature>
<dbReference type="InterPro" id="IPR003018">
    <property type="entry name" value="GAF"/>
</dbReference>
<dbReference type="CDD" id="cd16917">
    <property type="entry name" value="HATPase_UhpB-NarQ-NarX-like"/>
    <property type="match status" value="1"/>
</dbReference>
<name>A0ABS7W1Q1_STROV</name>
<dbReference type="SMART" id="SM00065">
    <property type="entry name" value="GAF"/>
    <property type="match status" value="2"/>
</dbReference>
<dbReference type="SMART" id="SM00387">
    <property type="entry name" value="HATPase_c"/>
    <property type="match status" value="1"/>
</dbReference>
<keyword evidence="2" id="KW-0418">Kinase</keyword>
<dbReference type="Pfam" id="PF02518">
    <property type="entry name" value="HATPase_c"/>
    <property type="match status" value="1"/>
</dbReference>
<evidence type="ECO:0000259" key="5">
    <source>
        <dbReference type="SMART" id="SM00065"/>
    </source>
</evidence>
<dbReference type="InterPro" id="IPR036890">
    <property type="entry name" value="HATPase_C_sf"/>
</dbReference>
<dbReference type="PANTHER" id="PTHR24421">
    <property type="entry name" value="NITRATE/NITRITE SENSOR PROTEIN NARX-RELATED"/>
    <property type="match status" value="1"/>
</dbReference>
<sequence>MAPVPPPGPPSLPEGASAEFLARVPKLLDAMRSVGGGRELRSTLSRICETAADLTGARCAALGVLDEDGDGLADFVHHGLDEATARRAGHLPGGRKGLLAALVTDPEPVRSTGPPGNPGAGGSPEHRPPTRSFLGVPVKARGQTFGHLYLTGKHAAEPFNDYDLAMVRVLATEAGLAIGNVRLHEAAQQRERWIDGSVAVTTALLAGGDTDDALQEVAEQARRLSGAAAGIVLLPADGGGLEIAAVAAPHRTNSLGVVIPPENGIVAELLSGRPLFVDDAATDPRLEAGPVRAYGPIMLLPLCRDGRVLGGLVMPRARGERPFTRTERALGHQFASQAALALTMADAQRDRERLAVFEDRDRIARDLHDLVIQRLFATGMMLGSAQRRAAVPEVRDGVGDAVDELDVTIQEIRSAIFALQQPAEAPAGLRTRVLREISMAAVPLGFTPSHRFTGPVDTAVGDLTGKNLIAALRETLSNAFRHAHATRIEVAVDATAVLPDGRRGVRLTVSDDGVGVPEGGRRSGLHNLRRRAESVGGASRLGPGIAADGGGTTVRWEAPY</sequence>
<comment type="caution">
    <text evidence="7">The sequence shown here is derived from an EMBL/GenBank/DDBJ whole genome shotgun (WGS) entry which is preliminary data.</text>
</comment>
<feature type="domain" description="GAF" evidence="5">
    <location>
        <begin position="39"/>
        <end position="188"/>
    </location>
</feature>
<dbReference type="EMBL" id="JAHSTP010000003">
    <property type="protein sequence ID" value="MBZ6151892.1"/>
    <property type="molecule type" value="Genomic_DNA"/>
</dbReference>
<organism evidence="7 8">
    <name type="scientific">Streptomyces olivaceus</name>
    <dbReference type="NCBI Taxonomy" id="47716"/>
    <lineage>
        <taxon>Bacteria</taxon>
        <taxon>Bacillati</taxon>
        <taxon>Actinomycetota</taxon>
        <taxon>Actinomycetes</taxon>
        <taxon>Kitasatosporales</taxon>
        <taxon>Streptomycetaceae</taxon>
        <taxon>Streptomyces</taxon>
    </lineage>
</organism>
<keyword evidence="1" id="KW-0808">Transferase</keyword>
<dbReference type="SUPFAM" id="SSF55781">
    <property type="entry name" value="GAF domain-like"/>
    <property type="match status" value="2"/>
</dbReference>
<dbReference type="Pfam" id="PF07730">
    <property type="entry name" value="HisKA_3"/>
    <property type="match status" value="1"/>
</dbReference>
<reference evidence="7 8" key="1">
    <citation type="submission" date="2021-06" db="EMBL/GenBank/DDBJ databases">
        <title>Ecological speciation of a Streptomyces species isolated from different habitats and geographic origins.</title>
        <authorList>
            <person name="Wang J."/>
        </authorList>
    </citation>
    <scope>NUCLEOTIDE SEQUENCE [LARGE SCALE GENOMIC DNA]</scope>
    <source>
        <strain evidence="7 8">FXJ8.012</strain>
    </source>
</reference>
<feature type="domain" description="GAF" evidence="5">
    <location>
        <begin position="209"/>
        <end position="352"/>
    </location>
</feature>
<dbReference type="Gene3D" id="3.30.565.10">
    <property type="entry name" value="Histidine kinase-like ATPase, C-terminal domain"/>
    <property type="match status" value="1"/>
</dbReference>
<evidence type="ECO:0000256" key="3">
    <source>
        <dbReference type="ARBA" id="ARBA00023012"/>
    </source>
</evidence>
<dbReference type="Proteomes" id="UP000758701">
    <property type="component" value="Unassembled WGS sequence"/>
</dbReference>
<dbReference type="InterPro" id="IPR003594">
    <property type="entry name" value="HATPase_dom"/>
</dbReference>
<evidence type="ECO:0000313" key="8">
    <source>
        <dbReference type="Proteomes" id="UP000758701"/>
    </source>
</evidence>
<evidence type="ECO:0000256" key="1">
    <source>
        <dbReference type="ARBA" id="ARBA00022679"/>
    </source>
</evidence>
<dbReference type="Gene3D" id="1.20.5.1930">
    <property type="match status" value="1"/>
</dbReference>
<dbReference type="Gene3D" id="3.30.450.40">
    <property type="match status" value="2"/>
</dbReference>
<evidence type="ECO:0000313" key="7">
    <source>
        <dbReference type="EMBL" id="MBZ6151892.1"/>
    </source>
</evidence>
<evidence type="ECO:0000256" key="4">
    <source>
        <dbReference type="SAM" id="MobiDB-lite"/>
    </source>
</evidence>
<accession>A0ABS7W1Q1</accession>
<keyword evidence="8" id="KW-1185">Reference proteome</keyword>
<dbReference type="RefSeq" id="WP_224309328.1">
    <property type="nucleotide sequence ID" value="NZ_JAHSST010000003.1"/>
</dbReference>
<dbReference type="InterPro" id="IPR011712">
    <property type="entry name" value="Sig_transdc_His_kin_sub3_dim/P"/>
</dbReference>
<gene>
    <name evidence="7" type="ORF">KVH32_12030</name>
</gene>
<proteinExistence type="predicted"/>
<evidence type="ECO:0000256" key="2">
    <source>
        <dbReference type="ARBA" id="ARBA00022777"/>
    </source>
</evidence>
<feature type="region of interest" description="Disordered" evidence="4">
    <location>
        <begin position="104"/>
        <end position="132"/>
    </location>
</feature>
<protein>
    <submittedName>
        <fullName evidence="7">GAF domain-containing protein</fullName>
    </submittedName>
</protein>
<keyword evidence="3" id="KW-0902">Two-component regulatory system</keyword>
<dbReference type="PANTHER" id="PTHR24421:SF56">
    <property type="entry name" value="OXYGEN SENSOR HISTIDINE KINASE RESPONSE REGULATOR DOST"/>
    <property type="match status" value="1"/>
</dbReference>
<evidence type="ECO:0000259" key="6">
    <source>
        <dbReference type="SMART" id="SM00387"/>
    </source>
</evidence>
<dbReference type="Pfam" id="PF13185">
    <property type="entry name" value="GAF_2"/>
    <property type="match status" value="2"/>
</dbReference>
<dbReference type="InterPro" id="IPR050482">
    <property type="entry name" value="Sensor_HK_TwoCompSys"/>
</dbReference>